<feature type="non-terminal residue" evidence="1">
    <location>
        <position position="37"/>
    </location>
</feature>
<protein>
    <submittedName>
        <fullName evidence="1">Uncharacterized protein</fullName>
    </submittedName>
</protein>
<accession>A0A6J4PQF2</accession>
<name>A0A6J4PQF2_9PSEU</name>
<dbReference type="AlphaFoldDB" id="A0A6J4PQF2"/>
<feature type="non-terminal residue" evidence="1">
    <location>
        <position position="1"/>
    </location>
</feature>
<proteinExistence type="predicted"/>
<gene>
    <name evidence="1" type="ORF">AVDCRST_MAG66-2769</name>
</gene>
<dbReference type="EMBL" id="CADCUS010000409">
    <property type="protein sequence ID" value="CAA9423088.1"/>
    <property type="molecule type" value="Genomic_DNA"/>
</dbReference>
<evidence type="ECO:0000313" key="1">
    <source>
        <dbReference type="EMBL" id="CAA9423088.1"/>
    </source>
</evidence>
<sequence length="37" mass="4175">CRRVAAPRRPFRRTRCAERHCCRCSDGSYAICTCVGG</sequence>
<organism evidence="1">
    <name type="scientific">uncultured Pseudonocardia sp</name>
    <dbReference type="NCBI Taxonomy" id="211455"/>
    <lineage>
        <taxon>Bacteria</taxon>
        <taxon>Bacillati</taxon>
        <taxon>Actinomycetota</taxon>
        <taxon>Actinomycetes</taxon>
        <taxon>Pseudonocardiales</taxon>
        <taxon>Pseudonocardiaceae</taxon>
        <taxon>Pseudonocardia</taxon>
        <taxon>environmental samples</taxon>
    </lineage>
</organism>
<reference evidence="1" key="1">
    <citation type="submission" date="2020-02" db="EMBL/GenBank/DDBJ databases">
        <authorList>
            <person name="Meier V. D."/>
        </authorList>
    </citation>
    <scope>NUCLEOTIDE SEQUENCE</scope>
    <source>
        <strain evidence="1">AVDCRST_MAG66</strain>
    </source>
</reference>